<dbReference type="EMBL" id="QXDL01000219">
    <property type="protein sequence ID" value="RIH80715.1"/>
    <property type="molecule type" value="Genomic_DNA"/>
</dbReference>
<accession>A0A399E8F8</accession>
<evidence type="ECO:0000256" key="2">
    <source>
        <dbReference type="SAM" id="SignalP"/>
    </source>
</evidence>
<reference evidence="3 4" key="1">
    <citation type="submission" date="2018-08" db="EMBL/GenBank/DDBJ databases">
        <title>Meiothermus terrae DSM 26712 genome sequencing project.</title>
        <authorList>
            <person name="Da Costa M.S."/>
            <person name="Albuquerque L."/>
            <person name="Raposo P."/>
            <person name="Froufe H.J.C."/>
            <person name="Barroso C.S."/>
            <person name="Egas C."/>
        </authorList>
    </citation>
    <scope>NUCLEOTIDE SEQUENCE [LARGE SCALE GENOMIC DNA]</scope>
    <source>
        <strain evidence="3 4">DSM 26712</strain>
    </source>
</reference>
<dbReference type="Proteomes" id="UP000265715">
    <property type="component" value="Unassembled WGS sequence"/>
</dbReference>
<organism evidence="3 4">
    <name type="scientific">Calidithermus terrae</name>
    <dbReference type="NCBI Taxonomy" id="1408545"/>
    <lineage>
        <taxon>Bacteria</taxon>
        <taxon>Thermotogati</taxon>
        <taxon>Deinococcota</taxon>
        <taxon>Deinococci</taxon>
        <taxon>Thermales</taxon>
        <taxon>Thermaceae</taxon>
        <taxon>Calidithermus</taxon>
    </lineage>
</organism>
<feature type="coiled-coil region" evidence="1">
    <location>
        <begin position="240"/>
        <end position="267"/>
    </location>
</feature>
<evidence type="ECO:0008006" key="5">
    <source>
        <dbReference type="Google" id="ProtNLM"/>
    </source>
</evidence>
<keyword evidence="2" id="KW-0732">Signal</keyword>
<evidence type="ECO:0000256" key="1">
    <source>
        <dbReference type="SAM" id="Coils"/>
    </source>
</evidence>
<evidence type="ECO:0000313" key="3">
    <source>
        <dbReference type="EMBL" id="RIH80715.1"/>
    </source>
</evidence>
<keyword evidence="4" id="KW-1185">Reference proteome</keyword>
<proteinExistence type="predicted"/>
<protein>
    <recommendedName>
        <fullName evidence="5">Chromosome partition protein Smc</fullName>
    </recommendedName>
</protein>
<sequence length="403" mass="42926">MRARLFKTLPWLLALTLSPARAVEAPDFTFFTVPDLYVAEPTVGTIQTGDRNNPFAVVLAWLLNNAVGLPASTDAQQQVPLSRLLGNVCAVHEGKPIGAIACPLSSLYRRALATVNSLGSRAGNLANSILNDFLGLLGNAVANQLNSWVAGAIGMDNVKAVASGLQAAEDWLADTVAAVERQVRRSAYRASSSWLMELFPQGGLTLTAQGEAERREEARQKAGALVGALQATNVAAVGQAQEAESTRQALRNQVAQAEEHAPQLSRVAQALAGVTTDLAAKAEPVASARERAIRAEASVRGVLVEMGALQIDALKMQLTSEDRLVRLAKEQILAQAATNQILAAQTKLLVHQAMRQLEGVEDASRAAAEAFVRQLAATSATLEGMYRMPAELSETQKTMEEVY</sequence>
<feature type="chain" id="PRO_5017292752" description="Chromosome partition protein Smc" evidence="2">
    <location>
        <begin position="23"/>
        <end position="403"/>
    </location>
</feature>
<dbReference type="AlphaFoldDB" id="A0A399E8F8"/>
<dbReference type="OrthoDB" id="34239at2"/>
<feature type="signal peptide" evidence="2">
    <location>
        <begin position="1"/>
        <end position="22"/>
    </location>
</feature>
<comment type="caution">
    <text evidence="3">The sequence shown here is derived from an EMBL/GenBank/DDBJ whole genome shotgun (WGS) entry which is preliminary data.</text>
</comment>
<dbReference type="RefSeq" id="WP_119316369.1">
    <property type="nucleotide sequence ID" value="NZ_QXDL01000219.1"/>
</dbReference>
<evidence type="ECO:0000313" key="4">
    <source>
        <dbReference type="Proteomes" id="UP000265715"/>
    </source>
</evidence>
<gene>
    <name evidence="3" type="ORF">Mterra_03466</name>
</gene>
<name>A0A399E8F8_9DEIN</name>
<keyword evidence="1" id="KW-0175">Coiled coil</keyword>